<proteinExistence type="predicted"/>
<protein>
    <submittedName>
        <fullName evidence="2">Uncharacterized protein</fullName>
    </submittedName>
</protein>
<feature type="compositionally biased region" description="Pro residues" evidence="1">
    <location>
        <begin position="37"/>
        <end position="46"/>
    </location>
</feature>
<evidence type="ECO:0000313" key="2">
    <source>
        <dbReference type="EMBL" id="CDJ69250.1"/>
    </source>
</evidence>
<sequence>MEIAAAAWPHSWPRQEPLEGSQGTPSCSWGPPKKGPRGPPRAPPRGPRGAPAALICKPRGSALGLSSCLSLQGLFFSPISLGLSTACSQLQPIYDKCHGAPMSSEEPQETLGAPTRPEEPSGRSEEPQELPVNPRGPPAAWRGPQGPSGALKGPLGLWGASKGPERGLVTLEAPPGSIKSPRES</sequence>
<keyword evidence="3" id="KW-1185">Reference proteome</keyword>
<dbReference type="EMBL" id="HG725687">
    <property type="protein sequence ID" value="CDJ69250.1"/>
    <property type="molecule type" value="Genomic_DNA"/>
</dbReference>
<gene>
    <name evidence="2" type="ORF">ENH_00065890</name>
</gene>
<evidence type="ECO:0000256" key="1">
    <source>
        <dbReference type="SAM" id="MobiDB-lite"/>
    </source>
</evidence>
<dbReference type="OrthoDB" id="10629360at2759"/>
<feature type="region of interest" description="Disordered" evidence="1">
    <location>
        <begin position="1"/>
        <end position="53"/>
    </location>
</feature>
<name>U6N5Q3_9EIME</name>
<accession>U6N5Q3</accession>
<dbReference type="Proteomes" id="UP000030754">
    <property type="component" value="Unassembled WGS sequence"/>
</dbReference>
<organism evidence="2 3">
    <name type="scientific">Eimeria necatrix</name>
    <dbReference type="NCBI Taxonomy" id="51315"/>
    <lineage>
        <taxon>Eukaryota</taxon>
        <taxon>Sar</taxon>
        <taxon>Alveolata</taxon>
        <taxon>Apicomplexa</taxon>
        <taxon>Conoidasida</taxon>
        <taxon>Coccidia</taxon>
        <taxon>Eucoccidiorida</taxon>
        <taxon>Eimeriorina</taxon>
        <taxon>Eimeriidae</taxon>
        <taxon>Eimeria</taxon>
    </lineage>
</organism>
<reference evidence="2" key="1">
    <citation type="submission" date="2013-10" db="EMBL/GenBank/DDBJ databases">
        <title>Genomic analysis of the causative agents of coccidiosis in chickens.</title>
        <authorList>
            <person name="Reid A.J."/>
            <person name="Blake D."/>
            <person name="Billington K."/>
            <person name="Browne H."/>
            <person name="Dunn M."/>
            <person name="Hung S."/>
            <person name="Kawahara F."/>
            <person name="Miranda-Saavedra D."/>
            <person name="Mourier T."/>
            <person name="Nagra H."/>
            <person name="Otto T.D."/>
            <person name="Rawlings N."/>
            <person name="Sanchez A."/>
            <person name="Sanders M."/>
            <person name="Subramaniam C."/>
            <person name="Tay Y."/>
            <person name="Dear P."/>
            <person name="Doerig C."/>
            <person name="Gruber A."/>
            <person name="Parkinson J."/>
            <person name="Shirley M."/>
            <person name="Wan K.L."/>
            <person name="Berriman M."/>
            <person name="Tomley F."/>
            <person name="Pain A."/>
        </authorList>
    </citation>
    <scope>NUCLEOTIDE SEQUENCE [LARGE SCALE GENOMIC DNA]</scope>
    <source>
        <strain evidence="2">Houghton</strain>
    </source>
</reference>
<dbReference type="GeneID" id="25476725"/>
<reference evidence="2" key="2">
    <citation type="submission" date="2013-10" db="EMBL/GenBank/DDBJ databases">
        <authorList>
            <person name="Aslett M."/>
        </authorList>
    </citation>
    <scope>NUCLEOTIDE SEQUENCE [LARGE SCALE GENOMIC DNA]</scope>
    <source>
        <strain evidence="2">Houghton</strain>
    </source>
</reference>
<dbReference type="AlphaFoldDB" id="U6N5Q3"/>
<evidence type="ECO:0000313" key="3">
    <source>
        <dbReference type="Proteomes" id="UP000030754"/>
    </source>
</evidence>
<feature type="region of interest" description="Disordered" evidence="1">
    <location>
        <begin position="95"/>
        <end position="184"/>
    </location>
</feature>
<dbReference type="VEuPathDB" id="ToxoDB:ENH_00065890"/>
<feature type="compositionally biased region" description="Basic and acidic residues" evidence="1">
    <location>
        <begin position="116"/>
        <end position="126"/>
    </location>
</feature>
<dbReference type="RefSeq" id="XP_013437717.1">
    <property type="nucleotide sequence ID" value="XM_013582263.1"/>
</dbReference>